<reference evidence="2 3" key="1">
    <citation type="submission" date="2016-03" db="EMBL/GenBank/DDBJ databases">
        <title>Cyphomyrmex costatus WGS genome.</title>
        <authorList>
            <person name="Nygaard S."/>
            <person name="Hu H."/>
            <person name="Boomsma J."/>
            <person name="Zhang G."/>
        </authorList>
    </citation>
    <scope>NUCLEOTIDE SEQUENCE [LARGE SCALE GENOMIC DNA]</scope>
    <source>
        <strain evidence="2">MS0001</strain>
        <tissue evidence="2">Whole body</tissue>
    </source>
</reference>
<proteinExistence type="predicted"/>
<accession>A0A151IJT0</accession>
<sequence>MQRGVGASKVCEAPPWNKRIMWTRFDVFEYLISPALKPSHHSRLTTSATIEVELMKDRRERERERERERRRETLYTPVNRLLPDAVTTMVRAAVLAAVLGQLLGPSVASRPTGAHPGHAYFEQPCCGRSHLRHHKERENHRMECGMVGWLVGWDGRTVAWLAWLAGSLTALLAGYGSRVLESIAGFPNGWKPRAIAEAKKKYYNRCYGGDSRQGQLMLRNGRTKSPGIAPPNDLYRRA</sequence>
<organism evidence="2 3">
    <name type="scientific">Cyphomyrmex costatus</name>
    <dbReference type="NCBI Taxonomy" id="456900"/>
    <lineage>
        <taxon>Eukaryota</taxon>
        <taxon>Metazoa</taxon>
        <taxon>Ecdysozoa</taxon>
        <taxon>Arthropoda</taxon>
        <taxon>Hexapoda</taxon>
        <taxon>Insecta</taxon>
        <taxon>Pterygota</taxon>
        <taxon>Neoptera</taxon>
        <taxon>Endopterygota</taxon>
        <taxon>Hymenoptera</taxon>
        <taxon>Apocrita</taxon>
        <taxon>Aculeata</taxon>
        <taxon>Formicoidea</taxon>
        <taxon>Formicidae</taxon>
        <taxon>Myrmicinae</taxon>
        <taxon>Cyphomyrmex</taxon>
    </lineage>
</organism>
<dbReference type="Proteomes" id="UP000078542">
    <property type="component" value="Unassembled WGS sequence"/>
</dbReference>
<evidence type="ECO:0000313" key="2">
    <source>
        <dbReference type="EMBL" id="KYN03336.1"/>
    </source>
</evidence>
<evidence type="ECO:0000256" key="1">
    <source>
        <dbReference type="SAM" id="MobiDB-lite"/>
    </source>
</evidence>
<keyword evidence="3" id="KW-1185">Reference proteome</keyword>
<evidence type="ECO:0000313" key="3">
    <source>
        <dbReference type="Proteomes" id="UP000078542"/>
    </source>
</evidence>
<dbReference type="EMBL" id="KQ977355">
    <property type="protein sequence ID" value="KYN03336.1"/>
    <property type="molecule type" value="Genomic_DNA"/>
</dbReference>
<name>A0A151IJT0_9HYME</name>
<protein>
    <submittedName>
        <fullName evidence="2">Uncharacterized protein</fullName>
    </submittedName>
</protein>
<dbReference type="AlphaFoldDB" id="A0A151IJT0"/>
<gene>
    <name evidence="2" type="ORF">ALC62_05836</name>
</gene>
<feature type="region of interest" description="Disordered" evidence="1">
    <location>
        <begin position="217"/>
        <end position="238"/>
    </location>
</feature>